<name>A0AAU9DBW8_9FUSO</name>
<proteinExistence type="predicted"/>
<dbReference type="AlphaFoldDB" id="A0AAU9DBW8"/>
<keyword evidence="3" id="KW-1185">Reference proteome</keyword>
<keyword evidence="1" id="KW-0732">Signal</keyword>
<evidence type="ECO:0000313" key="2">
    <source>
        <dbReference type="EMBL" id="BDU49772.1"/>
    </source>
</evidence>
<evidence type="ECO:0008006" key="4">
    <source>
        <dbReference type="Google" id="ProtNLM"/>
    </source>
</evidence>
<reference evidence="2 3" key="1">
    <citation type="submission" date="2022-11" db="EMBL/GenBank/DDBJ databases">
        <title>Haliovirga abyssi gen. nov., sp. nov., a mesophilic fermentative bacterium isolated from the Iheya North hydrothermal field and the proposal of Haliovirgaceae fam. nov.</title>
        <authorList>
            <person name="Miyazaki U."/>
            <person name="Tame A."/>
            <person name="Miyazaki J."/>
            <person name="Takai K."/>
            <person name="Sawayama S."/>
            <person name="Kitajima M."/>
            <person name="Okamoto A."/>
            <person name="Nakagawa S."/>
        </authorList>
    </citation>
    <scope>NUCLEOTIDE SEQUENCE [LARGE SCALE GENOMIC DNA]</scope>
    <source>
        <strain evidence="2 3">IC12</strain>
    </source>
</reference>
<organism evidence="2 3">
    <name type="scientific">Haliovirga abyssi</name>
    <dbReference type="NCBI Taxonomy" id="2996794"/>
    <lineage>
        <taxon>Bacteria</taxon>
        <taxon>Fusobacteriati</taxon>
        <taxon>Fusobacteriota</taxon>
        <taxon>Fusobacteriia</taxon>
        <taxon>Fusobacteriales</taxon>
        <taxon>Haliovirgaceae</taxon>
        <taxon>Haliovirga</taxon>
    </lineage>
</organism>
<feature type="signal peptide" evidence="1">
    <location>
        <begin position="1"/>
        <end position="21"/>
    </location>
</feature>
<sequence length="535" mass="60460">MKKLVSAILLGVMLLTTGCFSEATKEEDSSEAVQETHLQNSEPKEVVLNFNQEDSTKISNMMEENKDIFSLVEGIRNEGILSENATIGYVEDAILSFKGVEDEFNISFDNGGNIYNSLKRGVKRVGNSDVNLEDMKNQIKTKLLPKLDTAISKLKLAVEENQIIVIKIGEGSSSKVKIYPAHILMLQSILRGYKGLLEYICAYDLNITEDQMSEFMNKMKNIPTDKVVRVGDYIFNNLPSNLLNITDKSYILKSKESFNTAFNEFLEAIDNIPTGDLWKIDLATGKLDINENHVFSEGENMAVLPLNLINEIKSTVKEMKAVITGKTTVNIIGVKIDMDLSVIFKSDFAVKDIIKRVSNYFAYTNNVNDQNTEALATETLGGVFPNGLKAVVEKILLKINDPNSGDPTNWEQFTERINADCINPNNSKDTADLSSGKYELSDVKKGDIFKIKGVAENEKYKIYVKEKNVSYSLKIEFYNKNVIKLNDYTWFDESYGYNYDYYYHEINEFSKIGYLKIGDLNMYDSNSVTLIIEKM</sequence>
<evidence type="ECO:0000256" key="1">
    <source>
        <dbReference type="SAM" id="SignalP"/>
    </source>
</evidence>
<dbReference type="KEGG" id="haby:HLVA_03410"/>
<dbReference type="EMBL" id="AP027059">
    <property type="protein sequence ID" value="BDU49772.1"/>
    <property type="molecule type" value="Genomic_DNA"/>
</dbReference>
<gene>
    <name evidence="2" type="ORF">HLVA_03410</name>
</gene>
<protein>
    <recommendedName>
        <fullName evidence="4">Lipoprotein</fullName>
    </recommendedName>
</protein>
<dbReference type="Proteomes" id="UP001321582">
    <property type="component" value="Chromosome"/>
</dbReference>
<evidence type="ECO:0000313" key="3">
    <source>
        <dbReference type="Proteomes" id="UP001321582"/>
    </source>
</evidence>
<accession>A0AAU9DBW8</accession>
<dbReference type="PROSITE" id="PS51257">
    <property type="entry name" value="PROKAR_LIPOPROTEIN"/>
    <property type="match status" value="1"/>
</dbReference>
<feature type="chain" id="PRO_5043583241" description="Lipoprotein" evidence="1">
    <location>
        <begin position="22"/>
        <end position="535"/>
    </location>
</feature>
<dbReference type="RefSeq" id="WP_307904717.1">
    <property type="nucleotide sequence ID" value="NZ_AP027059.1"/>
</dbReference>